<accession>A0AA43XIN0</accession>
<evidence type="ECO:0000256" key="5">
    <source>
        <dbReference type="ARBA" id="ARBA00023134"/>
    </source>
</evidence>
<dbReference type="InterPro" id="IPR030394">
    <property type="entry name" value="G_HFLX_dom"/>
</dbReference>
<dbReference type="InterPro" id="IPR025121">
    <property type="entry name" value="GTPase_HflX_N"/>
</dbReference>
<dbReference type="NCBIfam" id="TIGR03156">
    <property type="entry name" value="GTP_HflX"/>
    <property type="match status" value="1"/>
</dbReference>
<dbReference type="RefSeq" id="WP_160718590.1">
    <property type="nucleotide sequence ID" value="NZ_SUMG01000002.1"/>
</dbReference>
<evidence type="ECO:0000259" key="10">
    <source>
        <dbReference type="PROSITE" id="PS51705"/>
    </source>
</evidence>
<gene>
    <name evidence="6 11" type="primary">hflX</name>
    <name evidence="11" type="ORF">ISALK_02065</name>
</gene>
<feature type="binding site" evidence="7">
    <location>
        <begin position="235"/>
        <end position="239"/>
    </location>
    <ligand>
        <name>GTP</name>
        <dbReference type="ChEBI" id="CHEBI:37565"/>
    </ligand>
</feature>
<feature type="binding site" evidence="8">
    <location>
        <position position="237"/>
    </location>
    <ligand>
        <name>Mg(2+)</name>
        <dbReference type="ChEBI" id="CHEBI:18420"/>
    </ligand>
</feature>
<keyword evidence="1 6" id="KW-0963">Cytoplasm</keyword>
<evidence type="ECO:0000313" key="12">
    <source>
        <dbReference type="Proteomes" id="UP000449710"/>
    </source>
</evidence>
<dbReference type="GO" id="GO:0043022">
    <property type="term" value="F:ribosome binding"/>
    <property type="evidence" value="ECO:0007669"/>
    <property type="project" value="TreeGrafter"/>
</dbReference>
<dbReference type="GO" id="GO:0003924">
    <property type="term" value="F:GTPase activity"/>
    <property type="evidence" value="ECO:0007669"/>
    <property type="project" value="UniProtKB-UniRule"/>
</dbReference>
<dbReference type="PROSITE" id="PS51705">
    <property type="entry name" value="G_HFLX"/>
    <property type="match status" value="1"/>
</dbReference>
<evidence type="ECO:0000256" key="2">
    <source>
        <dbReference type="ARBA" id="ARBA00022723"/>
    </source>
</evidence>
<feature type="binding site" evidence="7">
    <location>
        <begin position="323"/>
        <end position="326"/>
    </location>
    <ligand>
        <name>GTP</name>
        <dbReference type="ChEBI" id="CHEBI:37565"/>
    </ligand>
</feature>
<dbReference type="PANTHER" id="PTHR10229:SF4">
    <property type="entry name" value="GTPASE HFLX"/>
    <property type="match status" value="1"/>
</dbReference>
<dbReference type="InterPro" id="IPR027417">
    <property type="entry name" value="P-loop_NTPase"/>
</dbReference>
<dbReference type="GO" id="GO:0005525">
    <property type="term" value="F:GTP binding"/>
    <property type="evidence" value="ECO:0007669"/>
    <property type="project" value="UniProtKB-UniRule"/>
</dbReference>
<dbReference type="FunFam" id="3.40.50.11060:FF:000001">
    <property type="entry name" value="GTPase HflX"/>
    <property type="match status" value="1"/>
</dbReference>
<dbReference type="Pfam" id="PF13167">
    <property type="entry name" value="GTP-bdg_N"/>
    <property type="match status" value="1"/>
</dbReference>
<dbReference type="PRINTS" id="PR00326">
    <property type="entry name" value="GTP1OBG"/>
</dbReference>
<evidence type="ECO:0000256" key="6">
    <source>
        <dbReference type="HAMAP-Rule" id="MF_00900"/>
    </source>
</evidence>
<sequence length="423" mass="48264">MSTKHKALIVGVNLNSQDSFEESMEELKNLTEACNYEVAGRMEQNLKSIHPAYYIGTGKVEEMKPFLEELEIDVVVFNDELSPMQLKNLEKALDIIVLDRTNLILEIFAKRAKTKEARLQVDVAQLQYILPRLKGAYEALGRQGGGAGLKNRGAGEKKIELDRRRIEDQITELQKRLKEISKKREVQRKRRAKSGLPMVALVGYTNAGKSTIMNEAVEKYGADDSKKVWVKDMLFATLDTSIRKIELPNQKAFLLSDTVGFVSNLPHNLIKAFHSTLEEVREADLLLHVVDISNPDYREQMKITEDTLKQIGALDVPMLYVYNKGDLAEVEIPKLIEDKVYISAKEHIGLEILMEAIERKVFKAYKKAKFLIPFKEGEVVSHLNQNATVLNQEYKPEGTLLEVECKEKDYEKYQEYLVAEEKA</sequence>
<evidence type="ECO:0000313" key="11">
    <source>
        <dbReference type="EMBL" id="NBG87277.1"/>
    </source>
</evidence>
<comment type="subunit">
    <text evidence="6">Monomer. Associates with the 50S ribosomal subunit.</text>
</comment>
<dbReference type="InterPro" id="IPR042108">
    <property type="entry name" value="GTPase_HflX_N_sf"/>
</dbReference>
<comment type="subcellular location">
    <subcellularLocation>
        <location evidence="6">Cytoplasm</location>
    </subcellularLocation>
    <text evidence="6">May associate with membranes.</text>
</comment>
<comment type="similarity">
    <text evidence="6">Belongs to the TRAFAC class OBG-HflX-like GTPase superfamily. HflX GTPase family.</text>
</comment>
<keyword evidence="3 6" id="KW-0547">Nucleotide-binding</keyword>
<dbReference type="PANTHER" id="PTHR10229">
    <property type="entry name" value="GTP-BINDING PROTEIN HFLX"/>
    <property type="match status" value="1"/>
</dbReference>
<keyword evidence="4 8" id="KW-0460">Magnesium</keyword>
<keyword evidence="12" id="KW-1185">Reference proteome</keyword>
<dbReference type="GO" id="GO:0005737">
    <property type="term" value="C:cytoplasm"/>
    <property type="evidence" value="ECO:0007669"/>
    <property type="project" value="UniProtKB-SubCell"/>
</dbReference>
<keyword evidence="9" id="KW-0175">Coiled coil</keyword>
<evidence type="ECO:0000256" key="1">
    <source>
        <dbReference type="ARBA" id="ARBA00022490"/>
    </source>
</evidence>
<dbReference type="GO" id="GO:0046872">
    <property type="term" value="F:metal ion binding"/>
    <property type="evidence" value="ECO:0007669"/>
    <property type="project" value="UniProtKB-KW"/>
</dbReference>
<feature type="domain" description="Hflx-type G" evidence="10">
    <location>
        <begin position="197"/>
        <end position="365"/>
    </location>
</feature>
<feature type="binding site" evidence="8">
    <location>
        <position position="210"/>
    </location>
    <ligand>
        <name>Mg(2+)</name>
        <dbReference type="ChEBI" id="CHEBI:18420"/>
    </ligand>
</feature>
<evidence type="ECO:0000256" key="7">
    <source>
        <dbReference type="PIRSR" id="PIRSR006809-1"/>
    </source>
</evidence>
<name>A0AA43XIN0_9CLOT</name>
<evidence type="ECO:0000256" key="9">
    <source>
        <dbReference type="SAM" id="Coils"/>
    </source>
</evidence>
<feature type="binding site" evidence="7">
    <location>
        <begin position="343"/>
        <end position="345"/>
    </location>
    <ligand>
        <name>GTP</name>
        <dbReference type="ChEBI" id="CHEBI:37565"/>
    </ligand>
</feature>
<dbReference type="Gene3D" id="3.40.50.11060">
    <property type="entry name" value="GTPase HflX, N-terminal domain"/>
    <property type="match status" value="1"/>
</dbReference>
<evidence type="ECO:0000256" key="4">
    <source>
        <dbReference type="ARBA" id="ARBA00022842"/>
    </source>
</evidence>
<organism evidence="11 12">
    <name type="scientific">Isachenkonia alkalipeptolytica</name>
    <dbReference type="NCBI Taxonomy" id="2565777"/>
    <lineage>
        <taxon>Bacteria</taxon>
        <taxon>Bacillati</taxon>
        <taxon>Bacillota</taxon>
        <taxon>Clostridia</taxon>
        <taxon>Eubacteriales</taxon>
        <taxon>Clostridiaceae</taxon>
        <taxon>Isachenkonia</taxon>
    </lineage>
</organism>
<comment type="caution">
    <text evidence="11">The sequence shown here is derived from an EMBL/GenBank/DDBJ whole genome shotgun (WGS) entry which is preliminary data.</text>
</comment>
<dbReference type="InterPro" id="IPR032305">
    <property type="entry name" value="GTP-bd_M"/>
</dbReference>
<dbReference type="Pfam" id="PF16360">
    <property type="entry name" value="GTP-bdg_M"/>
    <property type="match status" value="1"/>
</dbReference>
<comment type="function">
    <text evidence="6">GTPase that associates with the 50S ribosomal subunit and may have a role during protein synthesis or ribosome biogenesis.</text>
</comment>
<evidence type="ECO:0000256" key="3">
    <source>
        <dbReference type="ARBA" id="ARBA00022741"/>
    </source>
</evidence>
<dbReference type="FunFam" id="3.40.50.300:FF:001198">
    <property type="entry name" value="GTPase HflX"/>
    <property type="match status" value="1"/>
</dbReference>
<evidence type="ECO:0000256" key="8">
    <source>
        <dbReference type="PIRSR" id="PIRSR006809-2"/>
    </source>
</evidence>
<feature type="coiled-coil region" evidence="9">
    <location>
        <begin position="156"/>
        <end position="190"/>
    </location>
</feature>
<dbReference type="Proteomes" id="UP000449710">
    <property type="component" value="Unassembled WGS sequence"/>
</dbReference>
<feature type="binding site" evidence="7">
    <location>
        <begin position="203"/>
        <end position="210"/>
    </location>
    <ligand>
        <name>GTP</name>
        <dbReference type="ChEBI" id="CHEBI:37565"/>
    </ligand>
</feature>
<dbReference type="Gene3D" id="6.10.250.2860">
    <property type="match status" value="1"/>
</dbReference>
<feature type="binding site" evidence="7">
    <location>
        <begin position="257"/>
        <end position="260"/>
    </location>
    <ligand>
        <name>GTP</name>
        <dbReference type="ChEBI" id="CHEBI:37565"/>
    </ligand>
</feature>
<keyword evidence="2 8" id="KW-0479">Metal-binding</keyword>
<reference evidence="11 12" key="1">
    <citation type="submission" date="2019-04" db="EMBL/GenBank/DDBJ databases">
        <title>Isachenkonia alkalipeptolytica gen. nov. sp. nov. a new anaerobic, alkiliphilic organothrophic bacterium capable to reduce synthesized ferrihydrite isolated from a soda lake.</title>
        <authorList>
            <person name="Toshchakov S.V."/>
            <person name="Zavarzina D.G."/>
            <person name="Zhilina T.N."/>
            <person name="Kostrikina N.A."/>
            <person name="Kublanov I.V."/>
        </authorList>
    </citation>
    <scope>NUCLEOTIDE SEQUENCE [LARGE SCALE GENOMIC DNA]</scope>
    <source>
        <strain evidence="11 12">Z-1701</strain>
    </source>
</reference>
<dbReference type="Pfam" id="PF01926">
    <property type="entry name" value="MMR_HSR1"/>
    <property type="match status" value="1"/>
</dbReference>
<protein>
    <recommendedName>
        <fullName evidence="6">GTPase HflX</fullName>
    </recommendedName>
    <alternativeName>
        <fullName evidence="6">GTP-binding protein HflX</fullName>
    </alternativeName>
</protein>
<comment type="cofactor">
    <cofactor evidence="8">
        <name>Mg(2+)</name>
        <dbReference type="ChEBI" id="CHEBI:18420"/>
    </cofactor>
</comment>
<dbReference type="PIRSF" id="PIRSF006809">
    <property type="entry name" value="GTP-binding_hflX_prd"/>
    <property type="match status" value="1"/>
</dbReference>
<dbReference type="Gene3D" id="3.40.50.300">
    <property type="entry name" value="P-loop containing nucleotide triphosphate hydrolases"/>
    <property type="match status" value="1"/>
</dbReference>
<dbReference type="SUPFAM" id="SSF52540">
    <property type="entry name" value="P-loop containing nucleoside triphosphate hydrolases"/>
    <property type="match status" value="1"/>
</dbReference>
<dbReference type="AlphaFoldDB" id="A0AA43XIN0"/>
<dbReference type="CDD" id="cd01878">
    <property type="entry name" value="HflX"/>
    <property type="match status" value="1"/>
</dbReference>
<dbReference type="HAMAP" id="MF_00900">
    <property type="entry name" value="GTPase_HflX"/>
    <property type="match status" value="1"/>
</dbReference>
<dbReference type="InterPro" id="IPR016496">
    <property type="entry name" value="GTPase_HflX"/>
</dbReference>
<dbReference type="InterPro" id="IPR006073">
    <property type="entry name" value="GTP-bd"/>
</dbReference>
<proteinExistence type="inferred from homology"/>
<keyword evidence="5 6" id="KW-0342">GTP-binding</keyword>
<dbReference type="EMBL" id="SUMG01000002">
    <property type="protein sequence ID" value="NBG87277.1"/>
    <property type="molecule type" value="Genomic_DNA"/>
</dbReference>